<name>A0AAE0Z6D2_9GAST</name>
<feature type="non-terminal residue" evidence="2">
    <location>
        <position position="322"/>
    </location>
</feature>
<reference evidence="2" key="1">
    <citation type="journal article" date="2023" name="G3 (Bethesda)">
        <title>A reference genome for the long-term kleptoplast-retaining sea slug Elysia crispata morphotype clarki.</title>
        <authorList>
            <person name="Eastman K.E."/>
            <person name="Pendleton A.L."/>
            <person name="Shaikh M.A."/>
            <person name="Suttiyut T."/>
            <person name="Ogas R."/>
            <person name="Tomko P."/>
            <person name="Gavelis G."/>
            <person name="Widhalm J.R."/>
            <person name="Wisecaver J.H."/>
        </authorList>
    </citation>
    <scope>NUCLEOTIDE SEQUENCE</scope>
    <source>
        <strain evidence="2">ECLA1</strain>
    </source>
</reference>
<accession>A0AAE0Z6D2</accession>
<feature type="compositionally biased region" description="Basic residues" evidence="1">
    <location>
        <begin position="257"/>
        <end position="268"/>
    </location>
</feature>
<keyword evidence="3" id="KW-1185">Reference proteome</keyword>
<organism evidence="2 3">
    <name type="scientific">Elysia crispata</name>
    <name type="common">lettuce slug</name>
    <dbReference type="NCBI Taxonomy" id="231223"/>
    <lineage>
        <taxon>Eukaryota</taxon>
        <taxon>Metazoa</taxon>
        <taxon>Spiralia</taxon>
        <taxon>Lophotrochozoa</taxon>
        <taxon>Mollusca</taxon>
        <taxon>Gastropoda</taxon>
        <taxon>Heterobranchia</taxon>
        <taxon>Euthyneura</taxon>
        <taxon>Panpulmonata</taxon>
        <taxon>Sacoglossa</taxon>
        <taxon>Placobranchoidea</taxon>
        <taxon>Plakobranchidae</taxon>
        <taxon>Elysia</taxon>
    </lineage>
</organism>
<dbReference type="Proteomes" id="UP001283361">
    <property type="component" value="Unassembled WGS sequence"/>
</dbReference>
<dbReference type="AlphaFoldDB" id="A0AAE0Z6D2"/>
<feature type="region of interest" description="Disordered" evidence="1">
    <location>
        <begin position="227"/>
        <end position="268"/>
    </location>
</feature>
<evidence type="ECO:0000313" key="2">
    <source>
        <dbReference type="EMBL" id="KAK3763703.1"/>
    </source>
</evidence>
<proteinExistence type="predicted"/>
<comment type="caution">
    <text evidence="2">The sequence shown here is derived from an EMBL/GenBank/DDBJ whole genome shotgun (WGS) entry which is preliminary data.</text>
</comment>
<sequence length="322" mass="36222">METSIEPFSAAIVYVADKYVESFPCKEKLLIYLQELCAELDINIMSIEKPIIMKGPWNTVIQMERFLITLQSELSQCISREENPSLQNLSQAFAHCSNLFTNKKKFLQVCSDGSCLSSTQMEATSDLSQCVFHKDGLDVQRKGGHAKYDNGGGETFQESYFSAREKFSDLRGFNENVKPFFHACTDGSNRINANISLEETFISGPSQKCAESELNLCSEEKKYKTNSQKSADLQIESEKESNSSGPSSSTKSETLRRSKRNIKTKLQKTHKTLLPSIKRCAMPTHLIRQESELKSNFNLNIKTALSKISISSDSIDETEIKI</sequence>
<evidence type="ECO:0000256" key="1">
    <source>
        <dbReference type="SAM" id="MobiDB-lite"/>
    </source>
</evidence>
<dbReference type="EMBL" id="JAWDGP010004518">
    <property type="protein sequence ID" value="KAK3763703.1"/>
    <property type="molecule type" value="Genomic_DNA"/>
</dbReference>
<feature type="compositionally biased region" description="Low complexity" evidence="1">
    <location>
        <begin position="242"/>
        <end position="252"/>
    </location>
</feature>
<gene>
    <name evidence="2" type="ORF">RRG08_006024</name>
</gene>
<protein>
    <submittedName>
        <fullName evidence="2">Uncharacterized protein</fullName>
    </submittedName>
</protein>
<evidence type="ECO:0000313" key="3">
    <source>
        <dbReference type="Proteomes" id="UP001283361"/>
    </source>
</evidence>